<dbReference type="Proteomes" id="UP000199690">
    <property type="component" value="Unassembled WGS sequence"/>
</dbReference>
<reference evidence="5" key="2">
    <citation type="submission" date="2016-10" db="EMBL/GenBank/DDBJ databases">
        <authorList>
            <person name="de Groot N.N."/>
        </authorList>
    </citation>
    <scope>NUCLEOTIDE SEQUENCE [LARGE SCALE GENOMIC DNA]</scope>
    <source>
        <strain evidence="5">ATCC 20501</strain>
    </source>
</reference>
<evidence type="ECO:0000256" key="3">
    <source>
        <dbReference type="ARBA" id="ARBA00022840"/>
    </source>
</evidence>
<keyword evidence="3" id="KW-0067">ATP-binding</keyword>
<dbReference type="Gene3D" id="3.40.50.620">
    <property type="entry name" value="HUPs"/>
    <property type="match status" value="2"/>
</dbReference>
<dbReference type="PANTHER" id="PTHR46268:SF27">
    <property type="entry name" value="UNIVERSAL STRESS PROTEIN RV2623"/>
    <property type="match status" value="1"/>
</dbReference>
<dbReference type="InterPro" id="IPR006015">
    <property type="entry name" value="Universal_stress_UspA"/>
</dbReference>
<organism evidence="5 8">
    <name type="scientific">Saccharopolyspora kobensis</name>
    <dbReference type="NCBI Taxonomy" id="146035"/>
    <lineage>
        <taxon>Bacteria</taxon>
        <taxon>Bacillati</taxon>
        <taxon>Actinomycetota</taxon>
        <taxon>Actinomycetes</taxon>
        <taxon>Pseudonocardiales</taxon>
        <taxon>Pseudonocardiaceae</taxon>
        <taxon>Saccharopolyspora</taxon>
    </lineage>
</organism>
<proteinExistence type="inferred from homology"/>
<dbReference type="PANTHER" id="PTHR46268">
    <property type="entry name" value="STRESS RESPONSE PROTEIN NHAX"/>
    <property type="match status" value="1"/>
</dbReference>
<keyword evidence="7" id="KW-1185">Reference proteome</keyword>
<dbReference type="RefSeq" id="WP_093347151.1">
    <property type="nucleotide sequence ID" value="NZ_FNVB01000002.1"/>
</dbReference>
<evidence type="ECO:0000256" key="1">
    <source>
        <dbReference type="ARBA" id="ARBA00008791"/>
    </source>
</evidence>
<dbReference type="InterPro" id="IPR006016">
    <property type="entry name" value="UspA"/>
</dbReference>
<feature type="domain" description="UspA" evidence="4">
    <location>
        <begin position="6"/>
        <end position="132"/>
    </location>
</feature>
<dbReference type="EMBL" id="FNVB01000002">
    <property type="protein sequence ID" value="SEF82466.1"/>
    <property type="molecule type" value="Genomic_DNA"/>
</dbReference>
<keyword evidence="2" id="KW-0547">Nucleotide-binding</keyword>
<dbReference type="PRINTS" id="PR01438">
    <property type="entry name" value="UNVRSLSTRESS"/>
</dbReference>
<dbReference type="GO" id="GO:0005524">
    <property type="term" value="F:ATP binding"/>
    <property type="evidence" value="ECO:0007669"/>
    <property type="project" value="UniProtKB-KW"/>
</dbReference>
<gene>
    <name evidence="5" type="ORF">SAMN02982929_00770</name>
    <name evidence="6" type="ORF">SAMN05216506_1011301</name>
</gene>
<accession>A0A1I1KWW8</accession>
<evidence type="ECO:0000313" key="5">
    <source>
        <dbReference type="EMBL" id="SEF82466.1"/>
    </source>
</evidence>
<sequence>MHHANVVGVDGSESAVTAVRWAANDAALHRAPLRLLSVGPEALPDAARAADEVNRQRWLDSATRLATEVAPEVQVRSELRRGDPRSVLVEESEQARRVIVGIRGLAERTGLPVGSIADAVAMHAACPVAVVRGRVPEAAARSPVLVGVDGSRVGECAVAAAFEEASVRRVPLVAVHVWTDVAIEPWFPVDDREWEEIDETERAVLAERLAGWQEKYPDVEVRRVVERDRPVRYLIEHAENAQLIVVGSRGRGGMTGMLLGSTSRALLYMAPCPVLIARSPRA</sequence>
<evidence type="ECO:0000256" key="2">
    <source>
        <dbReference type="ARBA" id="ARBA00022741"/>
    </source>
</evidence>
<dbReference type="Pfam" id="PF00582">
    <property type="entry name" value="Usp"/>
    <property type="match status" value="2"/>
</dbReference>
<name>A0A1H5V5J7_9PSEU</name>
<protein>
    <submittedName>
        <fullName evidence="5">Nucleotide-binding universal stress protein, UspA family</fullName>
    </submittedName>
</protein>
<dbReference type="AlphaFoldDB" id="A0A1H5V5J7"/>
<dbReference type="InterPro" id="IPR014729">
    <property type="entry name" value="Rossmann-like_a/b/a_fold"/>
</dbReference>
<evidence type="ECO:0000313" key="7">
    <source>
        <dbReference type="Proteomes" id="UP000199690"/>
    </source>
</evidence>
<evidence type="ECO:0000259" key="4">
    <source>
        <dbReference type="Pfam" id="PF00582"/>
    </source>
</evidence>
<reference evidence="7 8" key="1">
    <citation type="submission" date="2016-10" db="EMBL/GenBank/DDBJ databases">
        <authorList>
            <person name="Varghese N."/>
            <person name="Submissions S."/>
        </authorList>
    </citation>
    <scope>NUCLEOTIDE SEQUENCE [LARGE SCALE GENOMIC DNA]</scope>
    <source>
        <strain evidence="8">ATCC 20501</strain>
        <strain evidence="6 7">CGMCC 4.3529</strain>
    </source>
</reference>
<evidence type="ECO:0000313" key="8">
    <source>
        <dbReference type="Proteomes" id="UP000236729"/>
    </source>
</evidence>
<accession>A0A1H5V5J7</accession>
<dbReference type="SUPFAM" id="SSF52402">
    <property type="entry name" value="Adenine nucleotide alpha hydrolases-like"/>
    <property type="match status" value="2"/>
</dbReference>
<dbReference type="Proteomes" id="UP000236729">
    <property type="component" value="Unassembled WGS sequence"/>
</dbReference>
<feature type="domain" description="UspA" evidence="4">
    <location>
        <begin position="143"/>
        <end position="278"/>
    </location>
</feature>
<evidence type="ECO:0000313" key="6">
    <source>
        <dbReference type="EMBL" id="SFC65125.1"/>
    </source>
</evidence>
<dbReference type="EMBL" id="FOME01000001">
    <property type="protein sequence ID" value="SFC65125.1"/>
    <property type="molecule type" value="Genomic_DNA"/>
</dbReference>
<comment type="similarity">
    <text evidence="1">Belongs to the universal stress protein A family.</text>
</comment>
<dbReference type="SMR" id="A0A1H5V5J7"/>